<feature type="non-terminal residue" evidence="1">
    <location>
        <position position="80"/>
    </location>
</feature>
<accession>A0A699XM90</accession>
<comment type="caution">
    <text evidence="1">The sequence shown here is derived from an EMBL/GenBank/DDBJ whole genome shotgun (WGS) entry which is preliminary data.</text>
</comment>
<protein>
    <submittedName>
        <fullName evidence="1">Uncharacterized protein</fullName>
    </submittedName>
</protein>
<organism evidence="1">
    <name type="scientific">Tanacetum cinerariifolium</name>
    <name type="common">Dalmatian daisy</name>
    <name type="synonym">Chrysanthemum cinerariifolium</name>
    <dbReference type="NCBI Taxonomy" id="118510"/>
    <lineage>
        <taxon>Eukaryota</taxon>
        <taxon>Viridiplantae</taxon>
        <taxon>Streptophyta</taxon>
        <taxon>Embryophyta</taxon>
        <taxon>Tracheophyta</taxon>
        <taxon>Spermatophyta</taxon>
        <taxon>Magnoliopsida</taxon>
        <taxon>eudicotyledons</taxon>
        <taxon>Gunneridae</taxon>
        <taxon>Pentapetalae</taxon>
        <taxon>asterids</taxon>
        <taxon>campanulids</taxon>
        <taxon>Asterales</taxon>
        <taxon>Asteraceae</taxon>
        <taxon>Asteroideae</taxon>
        <taxon>Anthemideae</taxon>
        <taxon>Anthemidinae</taxon>
        <taxon>Tanacetum</taxon>
    </lineage>
</organism>
<name>A0A699XM90_TANCI</name>
<evidence type="ECO:0000313" key="1">
    <source>
        <dbReference type="EMBL" id="GFD59430.1"/>
    </source>
</evidence>
<sequence length="80" mass="8165">RARGGAAAAGAAGSPHVHIVVGVRRQASQGEGRARSCYRSASRGRVKAAQAVDDSIARAVEGAVKRYGGAGSRDTVHHQC</sequence>
<feature type="non-terminal residue" evidence="1">
    <location>
        <position position="1"/>
    </location>
</feature>
<reference evidence="1" key="1">
    <citation type="journal article" date="2019" name="Sci. Rep.">
        <title>Draft genome of Tanacetum cinerariifolium, the natural source of mosquito coil.</title>
        <authorList>
            <person name="Yamashiro T."/>
            <person name="Shiraishi A."/>
            <person name="Satake H."/>
            <person name="Nakayama K."/>
        </authorList>
    </citation>
    <scope>NUCLEOTIDE SEQUENCE</scope>
</reference>
<proteinExistence type="predicted"/>
<dbReference type="EMBL" id="BKCJ011864876">
    <property type="protein sequence ID" value="GFD59430.1"/>
    <property type="molecule type" value="Genomic_DNA"/>
</dbReference>
<dbReference type="AlphaFoldDB" id="A0A699XM90"/>
<gene>
    <name evidence="1" type="ORF">Tci_931399</name>
</gene>